<dbReference type="STRING" id="658057.SAMN04488032_109144"/>
<gene>
    <name evidence="1" type="ORF">PAM7971_02835</name>
</gene>
<keyword evidence="2" id="KW-1185">Reference proteome</keyword>
<proteinExistence type="predicted"/>
<protein>
    <submittedName>
        <fullName evidence="1">Uncharacterized protein</fullName>
    </submittedName>
</protein>
<evidence type="ECO:0000313" key="2">
    <source>
        <dbReference type="Proteomes" id="UP000193307"/>
    </source>
</evidence>
<name>A0A1Y5T3C0_9RHOB</name>
<reference evidence="1 2" key="1">
    <citation type="submission" date="2017-03" db="EMBL/GenBank/DDBJ databases">
        <authorList>
            <person name="Afonso C.L."/>
            <person name="Miller P.J."/>
            <person name="Scott M.A."/>
            <person name="Spackman E."/>
            <person name="Goraichik I."/>
            <person name="Dimitrov K.M."/>
            <person name="Suarez D.L."/>
            <person name="Swayne D.E."/>
        </authorList>
    </citation>
    <scope>NUCLEOTIDE SEQUENCE [LARGE SCALE GENOMIC DNA]</scope>
    <source>
        <strain evidence="1 2">CECT 7971</strain>
    </source>
</reference>
<dbReference type="AlphaFoldDB" id="A0A1Y5T3C0"/>
<evidence type="ECO:0000313" key="1">
    <source>
        <dbReference type="EMBL" id="SLN54778.1"/>
    </source>
</evidence>
<accession>A0A1Y5T3C0</accession>
<dbReference type="EMBL" id="FWFW01000009">
    <property type="protein sequence ID" value="SLN54778.1"/>
    <property type="molecule type" value="Genomic_DNA"/>
</dbReference>
<organism evidence="1 2">
    <name type="scientific">Pacificibacter marinus</name>
    <dbReference type="NCBI Taxonomy" id="658057"/>
    <lineage>
        <taxon>Bacteria</taxon>
        <taxon>Pseudomonadati</taxon>
        <taxon>Pseudomonadota</taxon>
        <taxon>Alphaproteobacteria</taxon>
        <taxon>Rhodobacterales</taxon>
        <taxon>Roseobacteraceae</taxon>
        <taxon>Pacificibacter</taxon>
    </lineage>
</organism>
<dbReference type="Proteomes" id="UP000193307">
    <property type="component" value="Unassembled WGS sequence"/>
</dbReference>
<sequence length="204" mass="22214">MIYSFCFFCTTIGQRHEDASGIDASYGPPSALPHEARLFRSACNQTILDHMLGAFLFGGITAALANKPSVAACVLPVQPTRDQRGWPLGQGDTLGQALWIARKCRAGFLSPGCLRLARLEGRSGGPAGLNRVSSYTIVDTETGRLDSKLSTILTLLNGLGFSLMVVPNHMAHRVKLLEAVELKPEAEEYLGEINGWYFDMDLTR</sequence>